<organism evidence="1 2">
    <name type="scientific">Thermomonas hydrothermalis</name>
    <dbReference type="NCBI Taxonomy" id="213588"/>
    <lineage>
        <taxon>Bacteria</taxon>
        <taxon>Pseudomonadati</taxon>
        <taxon>Pseudomonadota</taxon>
        <taxon>Gammaproteobacteria</taxon>
        <taxon>Lysobacterales</taxon>
        <taxon>Lysobacteraceae</taxon>
        <taxon>Thermomonas</taxon>
    </lineage>
</organism>
<proteinExistence type="predicted"/>
<dbReference type="Proteomes" id="UP000242857">
    <property type="component" value="Unassembled WGS sequence"/>
</dbReference>
<reference evidence="2" key="1">
    <citation type="submission" date="2016-11" db="EMBL/GenBank/DDBJ databases">
        <authorList>
            <person name="Varghese N."/>
            <person name="Submissions S."/>
        </authorList>
    </citation>
    <scope>NUCLEOTIDE SEQUENCE [LARGE SCALE GENOMIC DNA]</scope>
    <source>
        <strain evidence="2">DSM 14834</strain>
    </source>
</reference>
<evidence type="ECO:0000313" key="1">
    <source>
        <dbReference type="EMBL" id="SHF35433.1"/>
    </source>
</evidence>
<dbReference type="AlphaFoldDB" id="A0A1M5AZ04"/>
<evidence type="ECO:0000313" key="2">
    <source>
        <dbReference type="Proteomes" id="UP000242857"/>
    </source>
</evidence>
<dbReference type="RefSeq" id="WP_072756683.1">
    <property type="nucleotide sequence ID" value="NZ_FQUK01000068.1"/>
</dbReference>
<accession>A0A1M5AZ04</accession>
<keyword evidence="2" id="KW-1185">Reference proteome</keyword>
<protein>
    <submittedName>
        <fullName evidence="1">Uncharacterized protein</fullName>
    </submittedName>
</protein>
<gene>
    <name evidence="1" type="ORF">SAMN02745204_02322</name>
</gene>
<dbReference type="EMBL" id="FQUK01000068">
    <property type="protein sequence ID" value="SHF35433.1"/>
    <property type="molecule type" value="Genomic_DNA"/>
</dbReference>
<sequence>MTTNGGDDDGIGRIYEHGCGFFRDDEVPEDVRNLPTSLEFRIPRDAPFAILNLRRSEDGRMLYRREVVRKICQVSGVPFQVLMENPLAEYLLLWSWLVLDIRKPEPPDERDVETWAHILREQKRAIVRRPDLQRLGTLVSIQMVDASEFRRVPQPV</sequence>
<dbReference type="STRING" id="213588.SAMN02745204_02322"/>
<name>A0A1M5AZ04_9GAMM</name>